<dbReference type="PANTHER" id="PTHR47234:SF2">
    <property type="entry name" value="TONB-DEPENDENT RECEPTOR"/>
    <property type="match status" value="1"/>
</dbReference>
<sequence length="964" mass="102957">MRQNRNELLRAVRYALYVGTAAAVGLTAAPAFAQDEGGDKGETLETIVVTGSRIRRVDLETSSPVFVIDKSAIEKTGKLTIGDLLQEAPSIAGAATNPSVNNGGGSGASTVSLRGLGSARTLLLVNGQRVFYNDVNSIPINMVERIEILKDGASAVYGSDAIGGVVNFITRRDFQGMEATFDYGVSDRDDGERKGGSLTIGHSSDRGSLVVGVTYNRQDAVSAGDRDFSNPALANNGESIYALGSGTIPNGRFVVGRAALLAAGIDCGGTGAGQITRIAGRPGNSASDFRCYVPSGPGNDTYDYSPFNLELTPSERAGMFAAGNYRISDNVEAYFEAFTNKTRSNYQLAPLPLILGASQSGVVIAANSIYNPFGVAINSGGIRMSVAGNRIGNFSTQADQLNTGLRGNFGDTWNWDAGISWARTNQKSSLTGYYRKREVADASGPSFIDADGIARCGTQGAIIAGCTPINFLGLDASTPAGRANLAALQALAVNPSNQDYSNEKIARFNLTGEIVELPAGALSVAFGGEYRKDYQYSQPDASSLITDDIGNCLTARDACAAASSGELSVREFYVEFFIPVLKDVFLAKSLNFTLGSRYSDYSAFGDTTNSKIGIEWRPLDDLLVRGTVAEVFRSPTISDLFSGVAPNAATYNDPCDGLTPNDPRRSNPACAGIPGGTFVQTTQQTSALSGSNDKLLPEEGKSFTWGVVYDPSWLEGFSTSVDVWRIYLKNTIGALGTQTILNQCFNTGRFCDLFSRDTLTGGLGDVEFVNDRLANIGRVDTSGIDVSFKYRLPETAYGNFRAALDFTYLQKYNTTRVEGVPSTGFTGAGSYYSSASGGDGNYARLRGIATLAWNMGNFDASWRARYIGPTRFGEEVATSDSPDAGTTIAPTAALGGYRTGAYTYHNLQFGYNIEPIHTTLEVGVDNVFDKQAPVLWQYGFNGNTDERTYDTMGRYYWMRAGVKF</sequence>
<dbReference type="EMBL" id="SNZH01000013">
    <property type="protein sequence ID" value="TDR40444.1"/>
    <property type="molecule type" value="Genomic_DNA"/>
</dbReference>
<dbReference type="PROSITE" id="PS52016">
    <property type="entry name" value="TONB_DEPENDENT_REC_3"/>
    <property type="match status" value="1"/>
</dbReference>
<keyword evidence="8 9" id="KW-0998">Cell outer membrane</keyword>
<evidence type="ECO:0000256" key="1">
    <source>
        <dbReference type="ARBA" id="ARBA00004571"/>
    </source>
</evidence>
<evidence type="ECO:0000256" key="8">
    <source>
        <dbReference type="ARBA" id="ARBA00023237"/>
    </source>
</evidence>
<feature type="domain" description="TonB-dependent receptor plug" evidence="14">
    <location>
        <begin position="60"/>
        <end position="165"/>
    </location>
</feature>
<evidence type="ECO:0000256" key="9">
    <source>
        <dbReference type="PROSITE-ProRule" id="PRU01360"/>
    </source>
</evidence>
<dbReference type="RefSeq" id="WP_133820392.1">
    <property type="nucleotide sequence ID" value="NZ_SNZH01000013.1"/>
</dbReference>
<dbReference type="InterPro" id="IPR000531">
    <property type="entry name" value="Beta-barrel_TonB"/>
</dbReference>
<dbReference type="OrthoDB" id="6276154at2"/>
<dbReference type="PROSITE" id="PS00430">
    <property type="entry name" value="TONB_DEPENDENT_REC_1"/>
    <property type="match status" value="1"/>
</dbReference>
<protein>
    <submittedName>
        <fullName evidence="15">TonB-dependent receptor-like protein</fullName>
    </submittedName>
</protein>
<dbReference type="SUPFAM" id="SSF56935">
    <property type="entry name" value="Porins"/>
    <property type="match status" value="1"/>
</dbReference>
<feature type="short sequence motif" description="TonB box" evidence="10">
    <location>
        <begin position="46"/>
        <end position="52"/>
    </location>
</feature>
<evidence type="ECO:0000256" key="3">
    <source>
        <dbReference type="ARBA" id="ARBA00022452"/>
    </source>
</evidence>
<evidence type="ECO:0000256" key="5">
    <source>
        <dbReference type="ARBA" id="ARBA00022729"/>
    </source>
</evidence>
<evidence type="ECO:0000256" key="10">
    <source>
        <dbReference type="PROSITE-ProRule" id="PRU10143"/>
    </source>
</evidence>
<dbReference type="Proteomes" id="UP000295293">
    <property type="component" value="Unassembled WGS sequence"/>
</dbReference>
<keyword evidence="3 9" id="KW-1134">Transmembrane beta strand</keyword>
<keyword evidence="16" id="KW-1185">Reference proteome</keyword>
<keyword evidence="2 9" id="KW-0813">Transport</keyword>
<dbReference type="GO" id="GO:0009279">
    <property type="term" value="C:cell outer membrane"/>
    <property type="evidence" value="ECO:0007669"/>
    <property type="project" value="UniProtKB-SubCell"/>
</dbReference>
<dbReference type="Pfam" id="PF07715">
    <property type="entry name" value="Plug"/>
    <property type="match status" value="1"/>
</dbReference>
<feature type="domain" description="TonB-dependent receptor-like beta-barrel" evidence="13">
    <location>
        <begin position="392"/>
        <end position="927"/>
    </location>
</feature>
<dbReference type="PANTHER" id="PTHR47234">
    <property type="match status" value="1"/>
</dbReference>
<dbReference type="InterPro" id="IPR010916">
    <property type="entry name" value="TonB_box_CS"/>
</dbReference>
<feature type="chain" id="PRO_5020728274" evidence="12">
    <location>
        <begin position="34"/>
        <end position="964"/>
    </location>
</feature>
<comment type="caution">
    <text evidence="15">The sequence shown here is derived from an EMBL/GenBank/DDBJ whole genome shotgun (WGS) entry which is preliminary data.</text>
</comment>
<gene>
    <name evidence="15" type="ORF">DFR29_113145</name>
</gene>
<evidence type="ECO:0000259" key="14">
    <source>
        <dbReference type="Pfam" id="PF07715"/>
    </source>
</evidence>
<evidence type="ECO:0000256" key="7">
    <source>
        <dbReference type="ARBA" id="ARBA00023136"/>
    </source>
</evidence>
<dbReference type="InterPro" id="IPR012910">
    <property type="entry name" value="Plug_dom"/>
</dbReference>
<dbReference type="InterPro" id="IPR036942">
    <property type="entry name" value="Beta-barrel_TonB_sf"/>
</dbReference>
<comment type="subcellular location">
    <subcellularLocation>
        <location evidence="1 9">Cell outer membrane</location>
        <topology evidence="1 9">Multi-pass membrane protein</topology>
    </subcellularLocation>
</comment>
<evidence type="ECO:0000256" key="12">
    <source>
        <dbReference type="SAM" id="SignalP"/>
    </source>
</evidence>
<name>A0A4R6YRG6_9GAMM</name>
<keyword evidence="5 12" id="KW-0732">Signal</keyword>
<dbReference type="Gene3D" id="2.40.170.20">
    <property type="entry name" value="TonB-dependent receptor, beta-barrel domain"/>
    <property type="match status" value="1"/>
</dbReference>
<dbReference type="AlphaFoldDB" id="A0A4R6YRG6"/>
<accession>A0A4R6YRG6</accession>
<evidence type="ECO:0000256" key="6">
    <source>
        <dbReference type="ARBA" id="ARBA00023077"/>
    </source>
</evidence>
<feature type="signal peptide" evidence="12">
    <location>
        <begin position="1"/>
        <end position="33"/>
    </location>
</feature>
<evidence type="ECO:0000256" key="11">
    <source>
        <dbReference type="RuleBase" id="RU003357"/>
    </source>
</evidence>
<keyword evidence="7 9" id="KW-0472">Membrane</keyword>
<comment type="similarity">
    <text evidence="9 11">Belongs to the TonB-dependent receptor family.</text>
</comment>
<keyword evidence="6 10" id="KW-0798">TonB box</keyword>
<dbReference type="Gene3D" id="2.170.130.10">
    <property type="entry name" value="TonB-dependent receptor, plug domain"/>
    <property type="match status" value="1"/>
</dbReference>
<evidence type="ECO:0000313" key="16">
    <source>
        <dbReference type="Proteomes" id="UP000295293"/>
    </source>
</evidence>
<keyword evidence="15" id="KW-0675">Receptor</keyword>
<evidence type="ECO:0000256" key="4">
    <source>
        <dbReference type="ARBA" id="ARBA00022692"/>
    </source>
</evidence>
<evidence type="ECO:0000259" key="13">
    <source>
        <dbReference type="Pfam" id="PF00593"/>
    </source>
</evidence>
<dbReference type="Pfam" id="PF00593">
    <property type="entry name" value="TonB_dep_Rec_b-barrel"/>
    <property type="match status" value="1"/>
</dbReference>
<organism evidence="15 16">
    <name type="scientific">Tahibacter aquaticus</name>
    <dbReference type="NCBI Taxonomy" id="520092"/>
    <lineage>
        <taxon>Bacteria</taxon>
        <taxon>Pseudomonadati</taxon>
        <taxon>Pseudomonadota</taxon>
        <taxon>Gammaproteobacteria</taxon>
        <taxon>Lysobacterales</taxon>
        <taxon>Rhodanobacteraceae</taxon>
        <taxon>Tahibacter</taxon>
    </lineage>
</organism>
<evidence type="ECO:0000313" key="15">
    <source>
        <dbReference type="EMBL" id="TDR40444.1"/>
    </source>
</evidence>
<dbReference type="InterPro" id="IPR037066">
    <property type="entry name" value="Plug_dom_sf"/>
</dbReference>
<dbReference type="InterPro" id="IPR039426">
    <property type="entry name" value="TonB-dep_rcpt-like"/>
</dbReference>
<evidence type="ECO:0000256" key="2">
    <source>
        <dbReference type="ARBA" id="ARBA00022448"/>
    </source>
</evidence>
<reference evidence="15 16" key="1">
    <citation type="submission" date="2019-03" db="EMBL/GenBank/DDBJ databases">
        <title>Genomic Encyclopedia of Type Strains, Phase IV (KMG-IV): sequencing the most valuable type-strain genomes for metagenomic binning, comparative biology and taxonomic classification.</title>
        <authorList>
            <person name="Goeker M."/>
        </authorList>
    </citation>
    <scope>NUCLEOTIDE SEQUENCE [LARGE SCALE GENOMIC DNA]</scope>
    <source>
        <strain evidence="15 16">DSM 21667</strain>
    </source>
</reference>
<proteinExistence type="inferred from homology"/>
<keyword evidence="4 9" id="KW-0812">Transmembrane</keyword>